<dbReference type="EMBL" id="OBEG01000004">
    <property type="protein sequence ID" value="SNY87547.1"/>
    <property type="molecule type" value="Genomic_DNA"/>
</dbReference>
<dbReference type="PANTHER" id="PTHR34853">
    <property type="match status" value="1"/>
</dbReference>
<dbReference type="SUPFAM" id="SSF53474">
    <property type="entry name" value="alpha/beta-Hydrolases"/>
    <property type="match status" value="1"/>
</dbReference>
<dbReference type="InterPro" id="IPR029058">
    <property type="entry name" value="AB_hydrolase_fold"/>
</dbReference>
<evidence type="ECO:0000256" key="1">
    <source>
        <dbReference type="SAM" id="MobiDB-lite"/>
    </source>
</evidence>
<dbReference type="InterPro" id="IPR005152">
    <property type="entry name" value="Lipase_secreted"/>
</dbReference>
<name>A0A285LTV3_9NOCA</name>
<dbReference type="PIRSF" id="PIRSF029171">
    <property type="entry name" value="Esterase_LipA"/>
    <property type="match status" value="1"/>
</dbReference>
<protein>
    <submittedName>
        <fullName evidence="2">Secretory lipase</fullName>
    </submittedName>
</protein>
<dbReference type="Gene3D" id="3.40.50.1820">
    <property type="entry name" value="alpha/beta hydrolase"/>
    <property type="match status" value="1"/>
</dbReference>
<dbReference type="RefSeq" id="WP_097246479.1">
    <property type="nucleotide sequence ID" value="NZ_OBEG01000004.1"/>
</dbReference>
<dbReference type="PANTHER" id="PTHR34853:SF1">
    <property type="entry name" value="LIPASE 5"/>
    <property type="match status" value="1"/>
</dbReference>
<proteinExistence type="predicted"/>
<dbReference type="STRING" id="1379680.GCA_001612615_03816"/>
<dbReference type="Proteomes" id="UP000219565">
    <property type="component" value="Unassembled WGS sequence"/>
</dbReference>
<gene>
    <name evidence="2" type="ORF">SAMN04244553_4494</name>
</gene>
<dbReference type="OrthoDB" id="9798122at2"/>
<dbReference type="GO" id="GO:0004806">
    <property type="term" value="F:triacylglycerol lipase activity"/>
    <property type="evidence" value="ECO:0007669"/>
    <property type="project" value="InterPro"/>
</dbReference>
<organism evidence="2 3">
    <name type="scientific">Nocardia amikacinitolerans</name>
    <dbReference type="NCBI Taxonomy" id="756689"/>
    <lineage>
        <taxon>Bacteria</taxon>
        <taxon>Bacillati</taxon>
        <taxon>Actinomycetota</taxon>
        <taxon>Actinomycetes</taxon>
        <taxon>Mycobacteriales</taxon>
        <taxon>Nocardiaceae</taxon>
        <taxon>Nocardia</taxon>
    </lineage>
</organism>
<reference evidence="2 3" key="1">
    <citation type="submission" date="2017-09" db="EMBL/GenBank/DDBJ databases">
        <authorList>
            <person name="Ehlers B."/>
            <person name="Leendertz F.H."/>
        </authorList>
    </citation>
    <scope>NUCLEOTIDE SEQUENCE [LARGE SCALE GENOMIC DNA]</scope>
    <source>
        <strain evidence="2 3">DSM 45537</strain>
    </source>
</reference>
<feature type="region of interest" description="Disordered" evidence="1">
    <location>
        <begin position="1"/>
        <end position="35"/>
    </location>
</feature>
<sequence>MTVDAIGVVDSEPEAAGHRPTRGAQALPAGDRPLLPSADPFYRAPRGFASRPPGTVLRSRAIDLALFGLVPQQVSAWQLLYRSSDLHGAPEVAVTTVLLPDGADPSEDRPLLAFQTAMDAVTEKCSPSYALRRGSRAIGAVTQLEWLLVANALRRGWAVSIADHEGPHGNFGAPREPGYRVLDGVRAALHFAPLGLHADTPIGVWGYSGGGMASSWVVEMAPTYAPELNIAGAVLGAPVGDPEQVFTRLNGGHFAGLPAIVIAALHRLYPALGAVIERELTDDGRRFVATAETSTPLGAILALAGKKMDDFLERPLAEILAAPAFRDMFDDLRLGNSTPTCPLLVLQPVHDQVIHMDGVDGQVARYRKGGAEVTYVRDRLSEHFSLLPLATPISLAWLADRLAGEPATGDSDTTVWSVLASPTGLRGLLEMASTTVKVVLGRPLRQETPIAPRIVAEVAA</sequence>
<dbReference type="Pfam" id="PF03583">
    <property type="entry name" value="LIP"/>
    <property type="match status" value="1"/>
</dbReference>
<keyword evidence="3" id="KW-1185">Reference proteome</keyword>
<evidence type="ECO:0000313" key="2">
    <source>
        <dbReference type="EMBL" id="SNY87547.1"/>
    </source>
</evidence>
<dbReference type="Gene3D" id="1.10.260.130">
    <property type="match status" value="1"/>
</dbReference>
<accession>A0A285LTV3</accession>
<dbReference type="GO" id="GO:0016042">
    <property type="term" value="P:lipid catabolic process"/>
    <property type="evidence" value="ECO:0007669"/>
    <property type="project" value="InterPro"/>
</dbReference>
<dbReference type="AlphaFoldDB" id="A0A285LTV3"/>
<evidence type="ECO:0000313" key="3">
    <source>
        <dbReference type="Proteomes" id="UP000219565"/>
    </source>
</evidence>